<dbReference type="Pfam" id="PF21305">
    <property type="entry name" value="type_II_gspD_N0"/>
    <property type="match status" value="1"/>
</dbReference>
<dbReference type="InterPro" id="IPR050810">
    <property type="entry name" value="Bact_Secretion_Sys_Channel"/>
</dbReference>
<organism evidence="15 16">
    <name type="scientific">Sphingomonas naphthae</name>
    <dbReference type="NCBI Taxonomy" id="1813468"/>
    <lineage>
        <taxon>Bacteria</taxon>
        <taxon>Pseudomonadati</taxon>
        <taxon>Pseudomonadota</taxon>
        <taxon>Alphaproteobacteria</taxon>
        <taxon>Sphingomonadales</taxon>
        <taxon>Sphingomonadaceae</taxon>
        <taxon>Sphingomonas</taxon>
    </lineage>
</organism>
<evidence type="ECO:0000256" key="1">
    <source>
        <dbReference type="ARBA" id="ARBA00004442"/>
    </source>
</evidence>
<dbReference type="InterPro" id="IPR004846">
    <property type="entry name" value="T2SS/T3SS_dom"/>
</dbReference>
<evidence type="ECO:0000256" key="9">
    <source>
        <dbReference type="ARBA" id="ARBA00023237"/>
    </source>
</evidence>
<dbReference type="InterPro" id="IPR001775">
    <property type="entry name" value="GspD/PilQ"/>
</dbReference>
<evidence type="ECO:0000313" key="16">
    <source>
        <dbReference type="Proteomes" id="UP001220395"/>
    </source>
</evidence>
<name>A0ABY7TJJ7_9SPHN</name>
<dbReference type="PROSITE" id="PS00875">
    <property type="entry name" value="T2SP_D"/>
    <property type="match status" value="1"/>
</dbReference>
<dbReference type="Pfam" id="PF03958">
    <property type="entry name" value="Secretin_N"/>
    <property type="match status" value="3"/>
</dbReference>
<comment type="similarity">
    <text evidence="2">Belongs to the bacterial secretin family. GSP D subfamily.</text>
</comment>
<sequence length="674" mass="69760">MALQPVIAQAPVADVTVNMRGVEIADVAEQISRITGRTLILDPGVKGQVTVTSAEPLSVNGVWELFQSVLRVHGFAAVKSGRAWRVIPQANAVRDSGTAGARGAQDFVTRLIRLQNVPAEQAARVFRPLVANFGNIESLASPNAIVVTDYADNVRRIESLARSLDGGSGSNVESISLRYASARDVATAIQGVLGDGAAGGPRVSADERSNTVLVRGEPTMVAQARRIAGNLDRPGGATPITRMFRLKNGDAEGITAVLRGVLGEESGTSNPVASSLRSGGNRGRLGSRSGMTSGIGGNSGSTSGLAGAVAAATGGTSNIGGGGVTDLTGGGSQANAAPQGFSTPDLTVQPAPELNAIVVRGTPAAIAGIEPLITDLDVRRPQVQIEAAIVEITGDDAEALGIQLGLGAAALTAGDGAATSFGQLGLPLNSILASLGVPAAAAILPEGVSGALRITDRFSVLVQALSQSTKANLLSTPSLTTLDNEAAEIIVGQNVPFRTGSYTSDGNITNPFTTIERQDVGITLRVVPRVHDGDVVRLEVQQEVSSLTNAVTGAADLITNRRSIQTTVLADDRQTIVLGGLISDDRQLVRSQVPVLGDIPVLGELFKARQESHQKRTLFIFLRPTILRDQAAAGAVTKTQYDRLRADEAGLRRRGSILLNPPGPRLTVELPGIY</sequence>
<dbReference type="InterPro" id="IPR049371">
    <property type="entry name" value="GspD-like_N0"/>
</dbReference>
<dbReference type="Pfam" id="PF00263">
    <property type="entry name" value="Secretin"/>
    <property type="match status" value="1"/>
</dbReference>
<dbReference type="InterPro" id="IPR004845">
    <property type="entry name" value="T2SS_GspD_CS"/>
</dbReference>
<dbReference type="Gene3D" id="3.30.1370.120">
    <property type="match status" value="3"/>
</dbReference>
<evidence type="ECO:0000256" key="6">
    <source>
        <dbReference type="ARBA" id="ARBA00022729"/>
    </source>
</evidence>
<dbReference type="InterPro" id="IPR005644">
    <property type="entry name" value="NolW-like"/>
</dbReference>
<evidence type="ECO:0000259" key="13">
    <source>
        <dbReference type="Pfam" id="PF03958"/>
    </source>
</evidence>
<dbReference type="PRINTS" id="PR00811">
    <property type="entry name" value="BCTERIALGSPD"/>
</dbReference>
<keyword evidence="7" id="KW-0653">Protein transport</keyword>
<feature type="domain" description="NolW-like" evidence="13">
    <location>
        <begin position="241"/>
        <end position="382"/>
    </location>
</feature>
<keyword evidence="16" id="KW-1185">Reference proteome</keyword>
<keyword evidence="8" id="KW-0472">Membrane</keyword>
<dbReference type="InterPro" id="IPR038591">
    <property type="entry name" value="NolW-like_sf"/>
</dbReference>
<evidence type="ECO:0000313" key="15">
    <source>
        <dbReference type="EMBL" id="WCT72882.1"/>
    </source>
</evidence>
<gene>
    <name evidence="15" type="primary">gspD</name>
    <name evidence="15" type="ORF">PQ455_14740</name>
</gene>
<evidence type="ECO:0000256" key="4">
    <source>
        <dbReference type="ARBA" id="ARBA00022452"/>
    </source>
</evidence>
<dbReference type="Proteomes" id="UP001220395">
    <property type="component" value="Chromosome"/>
</dbReference>
<keyword evidence="5" id="KW-0812">Transmembrane</keyword>
<dbReference type="NCBIfam" id="TIGR02517">
    <property type="entry name" value="type_II_gspD"/>
    <property type="match status" value="1"/>
</dbReference>
<evidence type="ECO:0000256" key="10">
    <source>
        <dbReference type="RuleBase" id="RU004004"/>
    </source>
</evidence>
<evidence type="ECO:0000256" key="8">
    <source>
        <dbReference type="ARBA" id="ARBA00023136"/>
    </source>
</evidence>
<feature type="region of interest" description="Disordered" evidence="11">
    <location>
        <begin position="319"/>
        <end position="342"/>
    </location>
</feature>
<feature type="compositionally biased region" description="Gly residues" evidence="11">
    <location>
        <begin position="319"/>
        <end position="332"/>
    </location>
</feature>
<dbReference type="PANTHER" id="PTHR30332:SF24">
    <property type="entry name" value="SECRETIN GSPD-RELATED"/>
    <property type="match status" value="1"/>
</dbReference>
<feature type="region of interest" description="Disordered" evidence="11">
    <location>
        <begin position="265"/>
        <end position="302"/>
    </location>
</feature>
<dbReference type="RefSeq" id="WP_273686856.1">
    <property type="nucleotide sequence ID" value="NZ_CP117411.1"/>
</dbReference>
<feature type="domain" description="GspD-like N0" evidence="14">
    <location>
        <begin position="17"/>
        <end position="83"/>
    </location>
</feature>
<evidence type="ECO:0000256" key="3">
    <source>
        <dbReference type="ARBA" id="ARBA00022448"/>
    </source>
</evidence>
<dbReference type="PANTHER" id="PTHR30332">
    <property type="entry name" value="PROBABLE GENERAL SECRETION PATHWAY PROTEIN D"/>
    <property type="match status" value="1"/>
</dbReference>
<keyword evidence="9" id="KW-0998">Cell outer membrane</keyword>
<evidence type="ECO:0000256" key="7">
    <source>
        <dbReference type="ARBA" id="ARBA00022927"/>
    </source>
</evidence>
<comment type="subcellular location">
    <subcellularLocation>
        <location evidence="1 10">Cell outer membrane</location>
    </subcellularLocation>
</comment>
<evidence type="ECO:0000256" key="2">
    <source>
        <dbReference type="ARBA" id="ARBA00006980"/>
    </source>
</evidence>
<feature type="compositionally biased region" description="Polar residues" evidence="11">
    <location>
        <begin position="333"/>
        <end position="342"/>
    </location>
</feature>
<accession>A0ABY7TJJ7</accession>
<protein>
    <submittedName>
        <fullName evidence="15">Type II secretion system secretin GspD</fullName>
    </submittedName>
</protein>
<proteinExistence type="inferred from homology"/>
<feature type="domain" description="NolW-like" evidence="13">
    <location>
        <begin position="109"/>
        <end position="165"/>
    </location>
</feature>
<keyword evidence="4" id="KW-1134">Transmembrane beta strand</keyword>
<dbReference type="EMBL" id="CP117411">
    <property type="protein sequence ID" value="WCT72882.1"/>
    <property type="molecule type" value="Genomic_DNA"/>
</dbReference>
<evidence type="ECO:0000256" key="5">
    <source>
        <dbReference type="ARBA" id="ARBA00022692"/>
    </source>
</evidence>
<evidence type="ECO:0000256" key="11">
    <source>
        <dbReference type="SAM" id="MobiDB-lite"/>
    </source>
</evidence>
<evidence type="ECO:0000259" key="14">
    <source>
        <dbReference type="Pfam" id="PF21305"/>
    </source>
</evidence>
<dbReference type="InterPro" id="IPR013356">
    <property type="entry name" value="T2SS_GspD"/>
</dbReference>
<reference evidence="15 16" key="1">
    <citation type="submission" date="2023-02" db="EMBL/GenBank/DDBJ databases">
        <title>Genome sequence of Sphingomonas naphthae.</title>
        <authorList>
            <person name="Kim S."/>
            <person name="Heo J."/>
            <person name="Kwon S.-W."/>
        </authorList>
    </citation>
    <scope>NUCLEOTIDE SEQUENCE [LARGE SCALE GENOMIC DNA]</scope>
    <source>
        <strain evidence="15 16">KACC 18716</strain>
    </source>
</reference>
<keyword evidence="3 10" id="KW-0813">Transport</keyword>
<keyword evidence="6" id="KW-0732">Signal</keyword>
<feature type="domain" description="Type II/III secretion system secretin-like" evidence="12">
    <location>
        <begin position="464"/>
        <end position="628"/>
    </location>
</feature>
<feature type="domain" description="NolW-like" evidence="13">
    <location>
        <begin position="172"/>
        <end position="235"/>
    </location>
</feature>
<feature type="compositionally biased region" description="Low complexity" evidence="11">
    <location>
        <begin position="274"/>
        <end position="292"/>
    </location>
</feature>
<evidence type="ECO:0000259" key="12">
    <source>
        <dbReference type="Pfam" id="PF00263"/>
    </source>
</evidence>